<evidence type="ECO:0000313" key="5">
    <source>
        <dbReference type="WBParaSite" id="HDID_0000954501-mRNA-1"/>
    </source>
</evidence>
<organism evidence="5">
    <name type="scientific">Hymenolepis diminuta</name>
    <name type="common">Rat tapeworm</name>
    <dbReference type="NCBI Taxonomy" id="6216"/>
    <lineage>
        <taxon>Eukaryota</taxon>
        <taxon>Metazoa</taxon>
        <taxon>Spiralia</taxon>
        <taxon>Lophotrochozoa</taxon>
        <taxon>Platyhelminthes</taxon>
        <taxon>Cestoda</taxon>
        <taxon>Eucestoda</taxon>
        <taxon>Cyclophyllidea</taxon>
        <taxon>Hymenolepididae</taxon>
        <taxon>Hymenolepis</taxon>
    </lineage>
</organism>
<evidence type="ECO:0000313" key="2">
    <source>
        <dbReference type="EMBL" id="VUZ39066.1"/>
    </source>
</evidence>
<protein>
    <submittedName>
        <fullName evidence="5">Ovule protein</fullName>
    </submittedName>
</protein>
<proteinExistence type="predicted"/>
<keyword evidence="4" id="KW-1185">Reference proteome</keyword>
<evidence type="ECO:0000313" key="3">
    <source>
        <dbReference type="Proteomes" id="UP000274504"/>
    </source>
</evidence>
<name>A0A0R3SVE9_HYMDI</name>
<dbReference type="Proteomes" id="UP000321570">
    <property type="component" value="Unassembled WGS sequence"/>
</dbReference>
<evidence type="ECO:0000313" key="1">
    <source>
        <dbReference type="EMBL" id="VDL61924.1"/>
    </source>
</evidence>
<evidence type="ECO:0000313" key="4">
    <source>
        <dbReference type="Proteomes" id="UP000321570"/>
    </source>
</evidence>
<dbReference type="AlphaFoldDB" id="A0A0R3SVE9"/>
<dbReference type="EMBL" id="CABIJS010000011">
    <property type="protein sequence ID" value="VUZ39066.1"/>
    <property type="molecule type" value="Genomic_DNA"/>
</dbReference>
<dbReference type="Proteomes" id="UP000274504">
    <property type="component" value="Unassembled WGS sequence"/>
</dbReference>
<sequence length="96" mass="10903">MLSPTVLSKVCMLTITFQEHFRSISHGKVIPVRWESEAFLPSTNVGSSISSVQQQPGQEFKLLKEPILLNNPSQPRNELEIMPHQFVQLIISHTSY</sequence>
<accession>A0A0R3SVE9</accession>
<dbReference type="WBParaSite" id="HDID_0000954501-mRNA-1">
    <property type="protein sequence ID" value="HDID_0000954501-mRNA-1"/>
    <property type="gene ID" value="HDID_0000954501"/>
</dbReference>
<reference evidence="5" key="1">
    <citation type="submission" date="2017-02" db="UniProtKB">
        <authorList>
            <consortium name="WormBaseParasite"/>
        </authorList>
    </citation>
    <scope>IDENTIFICATION</scope>
</reference>
<dbReference type="EMBL" id="UYSG01011317">
    <property type="protein sequence ID" value="VDL61924.1"/>
    <property type="molecule type" value="Genomic_DNA"/>
</dbReference>
<gene>
    <name evidence="1" type="ORF">HDID_LOCUS9543</name>
    <name evidence="2" type="ORF">WMSIL1_LOCUS483</name>
</gene>
<reference evidence="1 3" key="2">
    <citation type="submission" date="2018-11" db="EMBL/GenBank/DDBJ databases">
        <authorList>
            <consortium name="Pathogen Informatics"/>
        </authorList>
    </citation>
    <scope>NUCLEOTIDE SEQUENCE [LARGE SCALE GENOMIC DNA]</scope>
</reference>
<reference evidence="2 4" key="3">
    <citation type="submission" date="2019-07" db="EMBL/GenBank/DDBJ databases">
        <authorList>
            <person name="Jastrzebski P J."/>
            <person name="Paukszto L."/>
            <person name="Jastrzebski P J."/>
        </authorList>
    </citation>
    <scope>NUCLEOTIDE SEQUENCE [LARGE SCALE GENOMIC DNA]</scope>
    <source>
        <strain evidence="2 4">WMS-il1</strain>
    </source>
</reference>